<dbReference type="AlphaFoldDB" id="A0A9I9EJV8"/>
<organism evidence="4">
    <name type="scientific">Cucumis melo</name>
    <name type="common">Muskmelon</name>
    <dbReference type="NCBI Taxonomy" id="3656"/>
    <lineage>
        <taxon>Eukaryota</taxon>
        <taxon>Viridiplantae</taxon>
        <taxon>Streptophyta</taxon>
        <taxon>Embryophyta</taxon>
        <taxon>Tracheophyta</taxon>
        <taxon>Spermatophyta</taxon>
        <taxon>Magnoliopsida</taxon>
        <taxon>eudicotyledons</taxon>
        <taxon>Gunneridae</taxon>
        <taxon>Pentapetalae</taxon>
        <taxon>rosids</taxon>
        <taxon>fabids</taxon>
        <taxon>Cucurbitales</taxon>
        <taxon>Cucurbitaceae</taxon>
        <taxon>Benincaseae</taxon>
        <taxon>Cucumis</taxon>
    </lineage>
</organism>
<dbReference type="EnsemblPlants" id="MELO3C034745.2.1">
    <property type="protein sequence ID" value="MELO3C034745.2.1"/>
    <property type="gene ID" value="MELO3C034745.2"/>
</dbReference>
<proteinExistence type="inferred from homology"/>
<dbReference type="SUPFAM" id="SSF47973">
    <property type="entry name" value="Ribosomal protein S7"/>
    <property type="match status" value="1"/>
</dbReference>
<name>A0A9I9EJV8_CUCME</name>
<accession>A0A9I9EJV8</accession>
<protein>
    <submittedName>
        <fullName evidence="4">Uncharacterized protein</fullName>
    </submittedName>
</protein>
<keyword evidence="3" id="KW-0687">Ribonucleoprotein</keyword>
<dbReference type="GO" id="GO:0005840">
    <property type="term" value="C:ribosome"/>
    <property type="evidence" value="ECO:0007669"/>
    <property type="project" value="UniProtKB-KW"/>
</dbReference>
<dbReference type="GO" id="GO:1990904">
    <property type="term" value="C:ribonucleoprotein complex"/>
    <property type="evidence" value="ECO:0007669"/>
    <property type="project" value="UniProtKB-KW"/>
</dbReference>
<evidence type="ECO:0000256" key="1">
    <source>
        <dbReference type="ARBA" id="ARBA00007151"/>
    </source>
</evidence>
<sequence length="65" mass="7486">MVEAVENIKPICKVEKVEVAATFKRCISYKLSLKKGSFAEIQDAYRKRGIARKKKENLHRMTSTN</sequence>
<keyword evidence="2" id="KW-0689">Ribosomal protein</keyword>
<dbReference type="Gramene" id="MELO3C034745.2.1">
    <property type="protein sequence ID" value="MELO3C034745.2.1"/>
    <property type="gene ID" value="MELO3C034745.2"/>
</dbReference>
<reference evidence="4" key="1">
    <citation type="submission" date="2023-03" db="UniProtKB">
        <authorList>
            <consortium name="EnsemblPlants"/>
        </authorList>
    </citation>
    <scope>IDENTIFICATION</scope>
</reference>
<evidence type="ECO:0000313" key="4">
    <source>
        <dbReference type="EnsemblPlants" id="MELO3C034745.2.1"/>
    </source>
</evidence>
<evidence type="ECO:0000256" key="2">
    <source>
        <dbReference type="ARBA" id="ARBA00022980"/>
    </source>
</evidence>
<dbReference type="InterPro" id="IPR036823">
    <property type="entry name" value="Ribosomal_uS7_dom_sf"/>
</dbReference>
<evidence type="ECO:0000256" key="3">
    <source>
        <dbReference type="ARBA" id="ARBA00023274"/>
    </source>
</evidence>
<comment type="similarity">
    <text evidence="1">Belongs to the universal ribosomal protein uS7 family.</text>
</comment>